<dbReference type="InterPro" id="IPR044865">
    <property type="entry name" value="MRH_dom"/>
</dbReference>
<feature type="transmembrane region" description="Helical" evidence="9">
    <location>
        <begin position="187"/>
        <end position="205"/>
    </location>
</feature>
<feature type="compositionally biased region" description="Basic and acidic residues" evidence="8">
    <location>
        <begin position="45"/>
        <end position="58"/>
    </location>
</feature>
<evidence type="ECO:0000259" key="10">
    <source>
        <dbReference type="PROSITE" id="PS51914"/>
    </source>
</evidence>
<dbReference type="GO" id="GO:0005048">
    <property type="term" value="F:signal sequence binding"/>
    <property type="evidence" value="ECO:0007669"/>
    <property type="project" value="EnsemblFungi"/>
</dbReference>
<dbReference type="InterPro" id="IPR036607">
    <property type="entry name" value="PRKCSH"/>
</dbReference>
<dbReference type="FunFam" id="2.70.130.10:FF:000024">
    <property type="entry name" value="Putative vacuolar sorting receptor"/>
    <property type="match status" value="1"/>
</dbReference>
<evidence type="ECO:0000256" key="8">
    <source>
        <dbReference type="SAM" id="MobiDB-lite"/>
    </source>
</evidence>
<dbReference type="InterPro" id="IPR009011">
    <property type="entry name" value="Man6P_isomerase_rcpt-bd_dom_sf"/>
</dbReference>
<feature type="region of interest" description="Disordered" evidence="8">
    <location>
        <begin position="35"/>
        <end position="58"/>
    </location>
</feature>
<evidence type="ECO:0000256" key="5">
    <source>
        <dbReference type="ARBA" id="ARBA00022989"/>
    </source>
</evidence>
<keyword evidence="6 9" id="KW-0472">Membrane</keyword>
<evidence type="ECO:0000256" key="1">
    <source>
        <dbReference type="ARBA" id="ARBA00004614"/>
    </source>
</evidence>
<evidence type="ECO:0000313" key="11">
    <source>
        <dbReference type="EMBL" id="SCU82247.1"/>
    </source>
</evidence>
<gene>
    <name evidence="11" type="ORF">LADA_0C03994G</name>
</gene>
<evidence type="ECO:0000256" key="6">
    <source>
        <dbReference type="ARBA" id="ARBA00023136"/>
    </source>
</evidence>
<dbReference type="PROSITE" id="PS51914">
    <property type="entry name" value="MRH"/>
    <property type="match status" value="1"/>
</dbReference>
<evidence type="ECO:0000256" key="3">
    <source>
        <dbReference type="ARBA" id="ARBA00022692"/>
    </source>
</evidence>
<dbReference type="Pfam" id="PF13015">
    <property type="entry name" value="PRKCSH_1"/>
    <property type="match status" value="1"/>
</dbReference>
<dbReference type="GO" id="GO:0007034">
    <property type="term" value="P:vacuolar transport"/>
    <property type="evidence" value="ECO:0007669"/>
    <property type="project" value="EnsemblFungi"/>
</dbReference>
<dbReference type="PANTHER" id="PTHR15071">
    <property type="entry name" value="MANNOSE-6-PHOSPHATE RECEPTOR FAMILY MEMBER"/>
    <property type="match status" value="1"/>
</dbReference>
<dbReference type="GO" id="GO:0000139">
    <property type="term" value="C:Golgi membrane"/>
    <property type="evidence" value="ECO:0007669"/>
    <property type="project" value="UniProtKB-SubCell"/>
</dbReference>
<evidence type="ECO:0000256" key="7">
    <source>
        <dbReference type="ARBA" id="ARBA00023157"/>
    </source>
</evidence>
<reference evidence="12" key="1">
    <citation type="submission" date="2016-03" db="EMBL/GenBank/DDBJ databases">
        <authorList>
            <person name="Devillers H."/>
        </authorList>
    </citation>
    <scope>NUCLEOTIDE SEQUENCE [LARGE SCALE GENOMIC DNA]</scope>
</reference>
<keyword evidence="5 9" id="KW-1133">Transmembrane helix</keyword>
<evidence type="ECO:0000256" key="2">
    <source>
        <dbReference type="ARBA" id="ARBA00022448"/>
    </source>
</evidence>
<keyword evidence="12" id="KW-1185">Reference proteome</keyword>
<dbReference type="SUPFAM" id="SSF50911">
    <property type="entry name" value="Mannose 6-phosphate receptor domain"/>
    <property type="match status" value="1"/>
</dbReference>
<organism evidence="11 12">
    <name type="scientific">Lachancea dasiensis</name>
    <dbReference type="NCBI Taxonomy" id="1072105"/>
    <lineage>
        <taxon>Eukaryota</taxon>
        <taxon>Fungi</taxon>
        <taxon>Dikarya</taxon>
        <taxon>Ascomycota</taxon>
        <taxon>Saccharomycotina</taxon>
        <taxon>Saccharomycetes</taxon>
        <taxon>Saccharomycetales</taxon>
        <taxon>Saccharomycetaceae</taxon>
        <taxon>Lachancea</taxon>
    </lineage>
</organism>
<proteinExistence type="predicted"/>
<dbReference type="GO" id="GO:0010008">
    <property type="term" value="C:endosome membrane"/>
    <property type="evidence" value="ECO:0007669"/>
    <property type="project" value="UniProtKB-SubCell"/>
</dbReference>
<dbReference type="EMBL" id="LT598459">
    <property type="protein sequence ID" value="SCU82247.1"/>
    <property type="molecule type" value="Genomic_DNA"/>
</dbReference>
<dbReference type="OrthoDB" id="4504960at2759"/>
<name>A0A1G4IYS1_9SACH</name>
<sequence>MAGRRIERSEDPGQGGDELFCAVMNPQTGNFIDLSHLSTTPNNLKKGDSQNHKSRKDWEKTRWLVKPRELNLNFTLGICSSPTIEGDSVLNTTGGYYVDPESNREVSIGDFTTRPRFMGKKLTLTYENGDVCPNGVDRRATLFNFVCDKEIQTKAQINYVGSLHNCSYFFEVRSIYACPTSHKSNDVNVLGIFFGIFFVFFLVEWGRRWFYGRVRARLRYDSSGVFPSTRPHWDTIESPSRWRRWLKRLVHVGGPASAAGIKLSNSSPYRNASTDSLARDIEAQNRLLDNLDATSSHSDPYRE</sequence>
<comment type="subcellular location">
    <subcellularLocation>
        <location evidence="1">Golgi apparatus membrane</location>
        <topology evidence="1">Single-pass type I membrane protein</topology>
    </subcellularLocation>
</comment>
<dbReference type="AlphaFoldDB" id="A0A1G4IYS1"/>
<accession>A0A1G4IYS1</accession>
<dbReference type="GO" id="GO:0005770">
    <property type="term" value="C:late endosome"/>
    <property type="evidence" value="ECO:0007669"/>
    <property type="project" value="EnsemblFungi"/>
</dbReference>
<keyword evidence="4" id="KW-0732">Signal</keyword>
<keyword evidence="3 9" id="KW-0812">Transmembrane</keyword>
<dbReference type="PANTHER" id="PTHR15071:SF0">
    <property type="entry name" value="MANNOSE 6-PHOSPHATE RECEPTOR-LIKE PROTEIN 1"/>
    <property type="match status" value="1"/>
</dbReference>
<dbReference type="STRING" id="1266660.A0A1G4IYS1"/>
<evidence type="ECO:0000313" key="12">
    <source>
        <dbReference type="Proteomes" id="UP000190274"/>
    </source>
</evidence>
<dbReference type="Gene3D" id="2.70.130.10">
    <property type="entry name" value="Mannose-6-phosphate receptor binding domain"/>
    <property type="match status" value="1"/>
</dbReference>
<keyword evidence="2" id="KW-0813">Transport</keyword>
<keyword evidence="7" id="KW-1015">Disulfide bond</keyword>
<feature type="domain" description="MRH" evidence="10">
    <location>
        <begin position="19"/>
        <end position="180"/>
    </location>
</feature>
<evidence type="ECO:0000256" key="4">
    <source>
        <dbReference type="ARBA" id="ARBA00022729"/>
    </source>
</evidence>
<evidence type="ECO:0000256" key="9">
    <source>
        <dbReference type="SAM" id="Phobius"/>
    </source>
</evidence>
<protein>
    <submittedName>
        <fullName evidence="11">LADA_0C03994g1_1</fullName>
    </submittedName>
</protein>
<dbReference type="Proteomes" id="UP000190274">
    <property type="component" value="Chromosome C"/>
</dbReference>